<comment type="caution">
    <text evidence="2">The sequence shown here is derived from an EMBL/GenBank/DDBJ whole genome shotgun (WGS) entry which is preliminary data.</text>
</comment>
<protein>
    <submittedName>
        <fullName evidence="2">Uncharacterized protein</fullName>
    </submittedName>
</protein>
<organism evidence="2 3">
    <name type="scientific">Eumeta variegata</name>
    <name type="common">Bagworm moth</name>
    <name type="synonym">Eumeta japonica</name>
    <dbReference type="NCBI Taxonomy" id="151549"/>
    <lineage>
        <taxon>Eukaryota</taxon>
        <taxon>Metazoa</taxon>
        <taxon>Ecdysozoa</taxon>
        <taxon>Arthropoda</taxon>
        <taxon>Hexapoda</taxon>
        <taxon>Insecta</taxon>
        <taxon>Pterygota</taxon>
        <taxon>Neoptera</taxon>
        <taxon>Endopterygota</taxon>
        <taxon>Lepidoptera</taxon>
        <taxon>Glossata</taxon>
        <taxon>Ditrysia</taxon>
        <taxon>Tineoidea</taxon>
        <taxon>Psychidae</taxon>
        <taxon>Oiketicinae</taxon>
        <taxon>Eumeta</taxon>
    </lineage>
</organism>
<dbReference type="OrthoDB" id="7339153at2759"/>
<evidence type="ECO:0000256" key="1">
    <source>
        <dbReference type="SAM" id="MobiDB-lite"/>
    </source>
</evidence>
<evidence type="ECO:0000313" key="3">
    <source>
        <dbReference type="Proteomes" id="UP000299102"/>
    </source>
</evidence>
<dbReference type="Proteomes" id="UP000299102">
    <property type="component" value="Unassembled WGS sequence"/>
</dbReference>
<dbReference type="EMBL" id="BGZK01000148">
    <property type="protein sequence ID" value="GBP23190.1"/>
    <property type="molecule type" value="Genomic_DNA"/>
</dbReference>
<evidence type="ECO:0000313" key="2">
    <source>
        <dbReference type="EMBL" id="GBP23190.1"/>
    </source>
</evidence>
<reference evidence="2 3" key="1">
    <citation type="journal article" date="2019" name="Commun. Biol.">
        <title>The bagworm genome reveals a unique fibroin gene that provides high tensile strength.</title>
        <authorList>
            <person name="Kono N."/>
            <person name="Nakamura H."/>
            <person name="Ohtoshi R."/>
            <person name="Tomita M."/>
            <person name="Numata K."/>
            <person name="Arakawa K."/>
        </authorList>
    </citation>
    <scope>NUCLEOTIDE SEQUENCE [LARGE SCALE GENOMIC DNA]</scope>
</reference>
<sequence length="106" mass="12411">MIEPEGKHRNSIIRQRILAVFGLVEIVLRYTLTMNDCQGLMMELEDPGNQYGQSVFQNNSNNRKHRSDTLFYYRVLMPTSQLHHKTLKFTRGESTSQDNSNKLKHN</sequence>
<name>A0A4C1UAS1_EUMVA</name>
<accession>A0A4C1UAS1</accession>
<keyword evidence="3" id="KW-1185">Reference proteome</keyword>
<dbReference type="AlphaFoldDB" id="A0A4C1UAS1"/>
<feature type="region of interest" description="Disordered" evidence="1">
    <location>
        <begin position="86"/>
        <end position="106"/>
    </location>
</feature>
<proteinExistence type="predicted"/>
<gene>
    <name evidence="2" type="ORF">EVAR_82354_1</name>
</gene>